<feature type="domain" description="Histidine kinase/HSP90-like ATPase" evidence="1">
    <location>
        <begin position="50"/>
        <end position="153"/>
    </location>
</feature>
<organism evidence="2 3">
    <name type="scientific">Olsenella uli (strain ATCC 49627 / DSM 7084 / CCUG 31166 / CIP 109912 / JCM 12494 / LMG 11480 / NCIMB 702895 / VPI D76D-27C)</name>
    <name type="common">Lactobacillus uli</name>
    <dbReference type="NCBI Taxonomy" id="633147"/>
    <lineage>
        <taxon>Bacteria</taxon>
        <taxon>Bacillati</taxon>
        <taxon>Actinomycetota</taxon>
        <taxon>Coriobacteriia</taxon>
        <taxon>Coriobacteriales</taxon>
        <taxon>Atopobiaceae</taxon>
        <taxon>Olsenella</taxon>
    </lineage>
</organism>
<gene>
    <name evidence="2" type="ordered locus">Olsu_0956</name>
</gene>
<dbReference type="GeneID" id="78512377"/>
<dbReference type="CDD" id="cd00075">
    <property type="entry name" value="HATPase"/>
    <property type="match status" value="1"/>
</dbReference>
<proteinExistence type="predicted"/>
<dbReference type="SUPFAM" id="SSF55874">
    <property type="entry name" value="ATPase domain of HSP90 chaperone/DNA topoisomerase II/histidine kinase"/>
    <property type="match status" value="1"/>
</dbReference>
<dbReference type="HOGENOM" id="CLU_741277_0_0_11"/>
<dbReference type="OrthoDB" id="5242013at2"/>
<dbReference type="STRING" id="633147.Olsu_0956"/>
<dbReference type="InterPro" id="IPR036890">
    <property type="entry name" value="HATPase_C_sf"/>
</dbReference>
<protein>
    <submittedName>
        <fullName evidence="2">ATP-binding region ATPase domain protein</fullName>
    </submittedName>
</protein>
<dbReference type="InterPro" id="IPR003594">
    <property type="entry name" value="HATPase_dom"/>
</dbReference>
<evidence type="ECO:0000313" key="3">
    <source>
        <dbReference type="Proteomes" id="UP000000333"/>
    </source>
</evidence>
<accession>E1R0A3</accession>
<dbReference type="eggNOG" id="COG0323">
    <property type="taxonomic scope" value="Bacteria"/>
</dbReference>
<keyword evidence="3" id="KW-1185">Reference proteome</keyword>
<sequence length="359" mass="39583">MAAVSSDLADFVASHGGEGSLRVEENLGGGYVRLRVAEAERRQAKHDIRCVEDVVVEMLRNSRDAGARRIFVATARGGDTRTLTVVDDGSGIPQDMRERVFDARVTSKLESMRMDRWGVHGRGMALFSVRENASSARVMDSAPDKGSSIRVVTDATRLPERADQSSWPSVGADDDGVQTVVRGPHNIIRSCCEFALEERGVCDVYVGSPAEIVATARRRVKPSLSSTDLLFVDSLRELPVLERLAAAADAGELREVADSMGLEVSERTAHRIMAGQVRPLRSVLSRLTHKPSDGGAEVDLLRDSRGLRITRDDQDEFSRVMERDFALLADRYYLTLRSDPRVRVTRGRITVTFEVDEGD</sequence>
<dbReference type="GO" id="GO:0005524">
    <property type="term" value="F:ATP binding"/>
    <property type="evidence" value="ECO:0007669"/>
    <property type="project" value="UniProtKB-KW"/>
</dbReference>
<evidence type="ECO:0000259" key="1">
    <source>
        <dbReference type="Pfam" id="PF02518"/>
    </source>
</evidence>
<dbReference type="PATRIC" id="fig|633147.7.peg.591"/>
<dbReference type="AlphaFoldDB" id="E1R0A3"/>
<reference evidence="2 3" key="1">
    <citation type="journal article" date="2010" name="Stand. Genomic Sci.">
        <title>Complete genome sequence of Olsenella uli type strain (VPI D76D-27C).</title>
        <authorList>
            <person name="Goker M."/>
            <person name="Held B."/>
            <person name="Lucas S."/>
            <person name="Nolan M."/>
            <person name="Yasawong M."/>
            <person name="Glavina Del Rio T."/>
            <person name="Tice H."/>
            <person name="Cheng J.F."/>
            <person name="Bruce D."/>
            <person name="Detter J.C."/>
            <person name="Tapia R."/>
            <person name="Han C."/>
            <person name="Goodwin L."/>
            <person name="Pitluck S."/>
            <person name="Liolios K."/>
            <person name="Ivanova N."/>
            <person name="Mavromatis K."/>
            <person name="Mikhailova N."/>
            <person name="Pati A."/>
            <person name="Chen A."/>
            <person name="Palaniappan K."/>
            <person name="Land M."/>
            <person name="Hauser L."/>
            <person name="Chang Y.J."/>
            <person name="Jeffries C.D."/>
            <person name="Rohde M."/>
            <person name="Sikorski J."/>
            <person name="Pukall R."/>
            <person name="Woyke T."/>
            <person name="Bristow J."/>
            <person name="Eisen J.A."/>
            <person name="Markowitz V."/>
            <person name="Hugenholtz P."/>
            <person name="Kyrpides N.C."/>
            <person name="Klenk H.P."/>
            <person name="Lapidus A."/>
        </authorList>
    </citation>
    <scope>NUCLEOTIDE SEQUENCE [LARGE SCALE GENOMIC DNA]</scope>
    <source>
        <strain evidence="3">ATCC 49627 / DSM 7084 / CIP 109912 / JCM 12494 / NCIMB 702895 / VPI D76D-27C</strain>
    </source>
</reference>
<dbReference type="Pfam" id="PF02518">
    <property type="entry name" value="HATPase_c"/>
    <property type="match status" value="1"/>
</dbReference>
<dbReference type="Proteomes" id="UP000000333">
    <property type="component" value="Chromosome"/>
</dbReference>
<evidence type="ECO:0000313" key="2">
    <source>
        <dbReference type="EMBL" id="ADK68067.1"/>
    </source>
</evidence>
<keyword evidence="2" id="KW-0547">Nucleotide-binding</keyword>
<name>E1R0A3_OLSUV</name>
<dbReference type="EMBL" id="CP002106">
    <property type="protein sequence ID" value="ADK68067.1"/>
    <property type="molecule type" value="Genomic_DNA"/>
</dbReference>
<dbReference type="Gene3D" id="3.30.565.10">
    <property type="entry name" value="Histidine kinase-like ATPase, C-terminal domain"/>
    <property type="match status" value="1"/>
</dbReference>
<dbReference type="RefSeq" id="WP_013251819.1">
    <property type="nucleotide sequence ID" value="NC_014363.1"/>
</dbReference>
<dbReference type="KEGG" id="ols:Olsu_0956"/>
<keyword evidence="2" id="KW-0067">ATP-binding</keyword>